<dbReference type="Gene3D" id="2.40.50.100">
    <property type="match status" value="1"/>
</dbReference>
<accession>A0ABY8WPE5</accession>
<evidence type="ECO:0000256" key="1">
    <source>
        <dbReference type="ARBA" id="ARBA00004196"/>
    </source>
</evidence>
<evidence type="ECO:0000256" key="3">
    <source>
        <dbReference type="SAM" id="MobiDB-lite"/>
    </source>
</evidence>
<evidence type="ECO:0000256" key="2">
    <source>
        <dbReference type="ARBA" id="ARBA00023054"/>
    </source>
</evidence>
<gene>
    <name evidence="7" type="ORF">ACTOB_002306</name>
</gene>
<comment type="subcellular location">
    <subcellularLocation>
        <location evidence="1">Cell envelope</location>
    </subcellularLocation>
</comment>
<sequence>MKALRRPSTAVNALLALLIVGAAIWGVNLIRSTSSGNSANATDVRTVTVSQGTVTKTVSADGTVQSASTAAATFTTAGTVTSIKVQVGDKVSKGQQLAAVDAAGAARDLALARANLDAANDALDRAATAGTDTTAAENEVTTAKLAVADAEAAVAGTTLTAPMAGTVTAINGSLGGSSSPTGSASSAGTGGTGGSAASTSAGGFIDLADLSRLQITANFAEADATSLEAGQSATVTWNALENAETTGKVLAVDPTATTTGSVVTYGVTISLPDPPDGAKPGQTVRVSVVTDSVENATMVNAAAVTVSGRRSTATVLTGAGRQEVRQLRVGLEGDDAYQITSGLTAGEKVVVPTGTSSGNSGSGTRTGGGLGTGGGFSGGGAPPGGR</sequence>
<evidence type="ECO:0000259" key="5">
    <source>
        <dbReference type="Pfam" id="PF25973"/>
    </source>
</evidence>
<feature type="domain" description="YknX-like beta-barrel" evidence="6">
    <location>
        <begin position="213"/>
        <end position="288"/>
    </location>
</feature>
<dbReference type="InterPro" id="IPR058627">
    <property type="entry name" value="MdtA-like_C"/>
</dbReference>
<protein>
    <submittedName>
        <fullName evidence="7">HlyD family efflux transporter periplasmic adaptor subunit</fullName>
    </submittedName>
</protein>
<evidence type="ECO:0000313" key="7">
    <source>
        <dbReference type="EMBL" id="WIM98697.1"/>
    </source>
</evidence>
<dbReference type="InterPro" id="IPR058636">
    <property type="entry name" value="Beta-barrel_YknX"/>
</dbReference>
<feature type="region of interest" description="Disordered" evidence="3">
    <location>
        <begin position="350"/>
        <end position="386"/>
    </location>
</feature>
<keyword evidence="8" id="KW-1185">Reference proteome</keyword>
<keyword evidence="2" id="KW-0175">Coiled coil</keyword>
<dbReference type="Pfam" id="PF25973">
    <property type="entry name" value="BSH_CzcB"/>
    <property type="match status" value="1"/>
</dbReference>
<dbReference type="PANTHER" id="PTHR32347:SF23">
    <property type="entry name" value="BLL5650 PROTEIN"/>
    <property type="match status" value="1"/>
</dbReference>
<dbReference type="Proteomes" id="UP001240150">
    <property type="component" value="Chromosome"/>
</dbReference>
<feature type="compositionally biased region" description="Gly residues" evidence="3">
    <location>
        <begin position="360"/>
        <end position="386"/>
    </location>
</feature>
<evidence type="ECO:0000259" key="4">
    <source>
        <dbReference type="Pfam" id="PF25967"/>
    </source>
</evidence>
<feature type="domain" description="CzcB-like barrel-sandwich hybrid" evidence="5">
    <location>
        <begin position="74"/>
        <end position="175"/>
    </location>
</feature>
<dbReference type="Gene3D" id="2.40.420.20">
    <property type="match status" value="1"/>
</dbReference>
<dbReference type="Gene3D" id="2.40.30.170">
    <property type="match status" value="1"/>
</dbReference>
<dbReference type="InterPro" id="IPR050465">
    <property type="entry name" value="UPF0194_transport"/>
</dbReference>
<name>A0ABY8WPE5_9ACTN</name>
<proteinExistence type="predicted"/>
<feature type="compositionally biased region" description="Low complexity" evidence="3">
    <location>
        <begin position="176"/>
        <end position="187"/>
    </location>
</feature>
<dbReference type="PANTHER" id="PTHR32347">
    <property type="entry name" value="EFFLUX SYSTEM COMPONENT YKNX-RELATED"/>
    <property type="match status" value="1"/>
</dbReference>
<dbReference type="Pfam" id="PF25967">
    <property type="entry name" value="RND-MFP_C"/>
    <property type="match status" value="1"/>
</dbReference>
<dbReference type="Pfam" id="PF25990">
    <property type="entry name" value="Beta-barrel_YknX"/>
    <property type="match status" value="1"/>
</dbReference>
<feature type="region of interest" description="Disordered" evidence="3">
    <location>
        <begin position="176"/>
        <end position="195"/>
    </location>
</feature>
<dbReference type="InterPro" id="IPR058647">
    <property type="entry name" value="BSH_CzcB-like"/>
</dbReference>
<evidence type="ECO:0000259" key="6">
    <source>
        <dbReference type="Pfam" id="PF25990"/>
    </source>
</evidence>
<evidence type="ECO:0000313" key="8">
    <source>
        <dbReference type="Proteomes" id="UP001240150"/>
    </source>
</evidence>
<feature type="domain" description="Multidrug resistance protein MdtA-like C-terminal permuted SH3" evidence="4">
    <location>
        <begin position="295"/>
        <end position="351"/>
    </location>
</feature>
<dbReference type="SUPFAM" id="SSF111369">
    <property type="entry name" value="HlyD-like secretion proteins"/>
    <property type="match status" value="1"/>
</dbReference>
<organism evidence="7 8">
    <name type="scientific">Actinoplanes oblitus</name>
    <dbReference type="NCBI Taxonomy" id="3040509"/>
    <lineage>
        <taxon>Bacteria</taxon>
        <taxon>Bacillati</taxon>
        <taxon>Actinomycetota</taxon>
        <taxon>Actinomycetes</taxon>
        <taxon>Micromonosporales</taxon>
        <taxon>Micromonosporaceae</taxon>
        <taxon>Actinoplanes</taxon>
    </lineage>
</organism>
<reference evidence="7 8" key="1">
    <citation type="submission" date="2023-06" db="EMBL/GenBank/DDBJ databases">
        <authorList>
            <person name="Yushchuk O."/>
            <person name="Binda E."/>
            <person name="Ruckert-Reed C."/>
            <person name="Fedorenko V."/>
            <person name="Kalinowski J."/>
            <person name="Marinelli F."/>
        </authorList>
    </citation>
    <scope>NUCLEOTIDE SEQUENCE [LARGE SCALE GENOMIC DNA]</scope>
    <source>
        <strain evidence="7 8">NRRL 3884</strain>
    </source>
</reference>
<dbReference type="EMBL" id="CP126980">
    <property type="protein sequence ID" value="WIM98697.1"/>
    <property type="molecule type" value="Genomic_DNA"/>
</dbReference>
<dbReference type="RefSeq" id="WP_284920078.1">
    <property type="nucleotide sequence ID" value="NZ_CP126980.1"/>
</dbReference>